<dbReference type="Proteomes" id="UP001497444">
    <property type="component" value="Chromosome 8"/>
</dbReference>
<comment type="subcellular location">
    <subcellularLocation>
        <location evidence="1">Membrane</location>
        <topology evidence="1">Multi-pass membrane protein</topology>
    </subcellularLocation>
</comment>
<feature type="transmembrane region" description="Helical" evidence="8">
    <location>
        <begin position="384"/>
        <end position="405"/>
    </location>
</feature>
<feature type="compositionally biased region" description="Low complexity" evidence="7">
    <location>
        <begin position="123"/>
        <end position="137"/>
    </location>
</feature>
<protein>
    <recommendedName>
        <fullName evidence="6">Mechanosensitive ion channel protein</fullName>
    </recommendedName>
</protein>
<evidence type="ECO:0000256" key="5">
    <source>
        <dbReference type="ARBA" id="ARBA00023136"/>
    </source>
</evidence>
<feature type="transmembrane region" description="Helical" evidence="8">
    <location>
        <begin position="658"/>
        <end position="682"/>
    </location>
</feature>
<dbReference type="SUPFAM" id="SSF50182">
    <property type="entry name" value="Sm-like ribonucleoproteins"/>
    <property type="match status" value="1"/>
</dbReference>
<dbReference type="EMBL" id="OZ020103">
    <property type="protein sequence ID" value="CAK9277105.1"/>
    <property type="molecule type" value="Genomic_DNA"/>
</dbReference>
<dbReference type="InterPro" id="IPR016688">
    <property type="entry name" value="MscS-like_plants/fungi"/>
</dbReference>
<sequence>MDIANKVVCFGVDGVTIFQGLKMGVTVQLMAKDSLYIVGIHYDDEEGGVFHRSQASLDPNTELPAASEAMMKDMDMAVDGSGVVRSTAGSRQGIWRECSYDLIAGHHPEVELAAAASRKNGRSSNSTFMSSFTSSSNEVEKSRRRGMSFDFGSLQQVDPPSRLIGTFLQRQKESGEHSLDMNLGFDLQSCCPEERRELNMSTPASRSDHESSTLGEPNQELQEQNSIYSHGLRARRTSTSKEEELEEDLDPFRDIDIPDKFKSQHEKWGWVLLVEWLVLVLMVGALVCSIVIHKLKRVELWGLLLWKWVVVALVTICGRLVSGWVIRILVFFLERSFILRKRVLYFVYALRKGVQNLLWLAFVLITWHFLLNPQVKNAIKVLNYITKALVCFLIAAVLVVVKIFLVKVLASCFHVDKYFERIRDSLFNQFVLETLMGPPVEEERQSFIEDERLKTEVAGLKKAEAAGNGASSGVDEKGISMQNLAKLNRRNVSAWNMKRLINLVKHTGVATLTHNIEDNLMEADGNVGDQTNREINSEWQAKVAAKQIFKNVARPGRKHITEFDLLRFMNEEEVSRTLPLFDGAMESGRITPRVLKSWVVNVYRERRALSLSLSDTKTAVNKLHQILNVILFTILIIIWLLVLGIATKNLLVFVSSQLLLVVFIFGNTCKNIFEAIVFLFVLHPFDVGDRCIIDGTQMVVEEMNILSTIFIGDANVKVWYPNSVLATKPIQNFYRSPEMGDNFDFVVDASTPAAKIALLKERIGKYIQSKPHHWKAKFGLLVVDVEEINKLKLSLGLSHTMNHQDYGEKVARKSELLWEMRKIFEELGIAYHLPTKEVYCHTNLPIESKMDTL</sequence>
<feature type="domain" description="Mechanosensitive ion channel MscS" evidence="9">
    <location>
        <begin position="668"/>
        <end position="733"/>
    </location>
</feature>
<feature type="transmembrane region" description="Helical" evidence="8">
    <location>
        <begin position="354"/>
        <end position="372"/>
    </location>
</feature>
<dbReference type="InterPro" id="IPR010920">
    <property type="entry name" value="LSM_dom_sf"/>
</dbReference>
<dbReference type="PANTHER" id="PTHR31618">
    <property type="entry name" value="MECHANOSENSITIVE ION CHANNEL PROTEIN 5"/>
    <property type="match status" value="1"/>
</dbReference>
<dbReference type="Gene3D" id="2.30.30.60">
    <property type="match status" value="1"/>
</dbReference>
<keyword evidence="5 6" id="KW-0472">Membrane</keyword>
<evidence type="ECO:0000256" key="7">
    <source>
        <dbReference type="SAM" id="MobiDB-lite"/>
    </source>
</evidence>
<feature type="transmembrane region" description="Helical" evidence="8">
    <location>
        <begin position="626"/>
        <end position="646"/>
    </location>
</feature>
<dbReference type="Pfam" id="PF00924">
    <property type="entry name" value="MS_channel_2nd"/>
    <property type="match status" value="1"/>
</dbReference>
<evidence type="ECO:0000256" key="4">
    <source>
        <dbReference type="ARBA" id="ARBA00022989"/>
    </source>
</evidence>
<evidence type="ECO:0000259" key="9">
    <source>
        <dbReference type="Pfam" id="PF00924"/>
    </source>
</evidence>
<evidence type="ECO:0000256" key="8">
    <source>
        <dbReference type="SAM" id="Phobius"/>
    </source>
</evidence>
<feature type="transmembrane region" description="Helical" evidence="8">
    <location>
        <begin position="270"/>
        <end position="293"/>
    </location>
</feature>
<dbReference type="PANTHER" id="PTHR31618:SF1">
    <property type="entry name" value="EF-HAND DOMAIN-CONTAINING PROTEIN"/>
    <property type="match status" value="1"/>
</dbReference>
<proteinExistence type="inferred from homology"/>
<feature type="region of interest" description="Disordered" evidence="7">
    <location>
        <begin position="196"/>
        <end position="220"/>
    </location>
</feature>
<comment type="similarity">
    <text evidence="2 6">Belongs to the MscS (TC 1.A.23) family.</text>
</comment>
<evidence type="ECO:0000313" key="10">
    <source>
        <dbReference type="EMBL" id="CAK9277105.1"/>
    </source>
</evidence>
<dbReference type="PIRSF" id="PIRSF017209">
    <property type="entry name" value="Memb_At2g17000_prd"/>
    <property type="match status" value="1"/>
</dbReference>
<gene>
    <name evidence="10" type="ORF">CSSPJE1EN1_LOCUS22583</name>
</gene>
<evidence type="ECO:0000256" key="6">
    <source>
        <dbReference type="PIRNR" id="PIRNR017209"/>
    </source>
</evidence>
<reference evidence="10" key="1">
    <citation type="submission" date="2024-02" db="EMBL/GenBank/DDBJ databases">
        <authorList>
            <consortium name="ELIXIR-Norway"/>
            <consortium name="Elixir Norway"/>
        </authorList>
    </citation>
    <scope>NUCLEOTIDE SEQUENCE</scope>
</reference>
<dbReference type="InterPro" id="IPR006685">
    <property type="entry name" value="MscS_channel_2nd"/>
</dbReference>
<keyword evidence="4 8" id="KW-1133">Transmembrane helix</keyword>
<evidence type="ECO:0000256" key="2">
    <source>
        <dbReference type="ARBA" id="ARBA00008017"/>
    </source>
</evidence>
<name>A0ABP0XHN7_9BRYO</name>
<evidence type="ECO:0000256" key="3">
    <source>
        <dbReference type="ARBA" id="ARBA00022692"/>
    </source>
</evidence>
<keyword evidence="11" id="KW-1185">Reference proteome</keyword>
<dbReference type="InterPro" id="IPR023408">
    <property type="entry name" value="MscS_beta-dom_sf"/>
</dbReference>
<feature type="transmembrane region" description="Helical" evidence="8">
    <location>
        <begin position="305"/>
        <end position="333"/>
    </location>
</feature>
<keyword evidence="3 8" id="KW-0812">Transmembrane</keyword>
<evidence type="ECO:0000256" key="1">
    <source>
        <dbReference type="ARBA" id="ARBA00004141"/>
    </source>
</evidence>
<organism evidence="10 11">
    <name type="scientific">Sphagnum jensenii</name>
    <dbReference type="NCBI Taxonomy" id="128206"/>
    <lineage>
        <taxon>Eukaryota</taxon>
        <taxon>Viridiplantae</taxon>
        <taxon>Streptophyta</taxon>
        <taxon>Embryophyta</taxon>
        <taxon>Bryophyta</taxon>
        <taxon>Sphagnophytina</taxon>
        <taxon>Sphagnopsida</taxon>
        <taxon>Sphagnales</taxon>
        <taxon>Sphagnaceae</taxon>
        <taxon>Sphagnum</taxon>
    </lineage>
</organism>
<feature type="region of interest" description="Disordered" evidence="7">
    <location>
        <begin position="117"/>
        <end position="141"/>
    </location>
</feature>
<evidence type="ECO:0000313" key="11">
    <source>
        <dbReference type="Proteomes" id="UP001497444"/>
    </source>
</evidence>
<accession>A0ABP0XHN7</accession>